<accession>A0A915L2J0</accession>
<reference evidence="2" key="1">
    <citation type="submission" date="2022-11" db="UniProtKB">
        <authorList>
            <consortium name="WormBaseParasite"/>
        </authorList>
    </citation>
    <scope>IDENTIFICATION</scope>
</reference>
<dbReference type="Proteomes" id="UP000887565">
    <property type="component" value="Unplaced"/>
</dbReference>
<sequence length="118" mass="11974">MVVSESIAAGWMGVHSSIGAGAMLEISSRVSLRKLVICVAVAVMSDGPAGIGRGDISVDSGSFAMFRSKMGVSKSLSSVGSTSTSIGRSSSSSVVRLGTEAVVGMGYAYTNTGNENRF</sequence>
<keyword evidence="1" id="KW-1185">Reference proteome</keyword>
<name>A0A915L2J0_ROMCU</name>
<protein>
    <submittedName>
        <fullName evidence="2">Secreted protein</fullName>
    </submittedName>
</protein>
<dbReference type="AlphaFoldDB" id="A0A915L2J0"/>
<evidence type="ECO:0000313" key="2">
    <source>
        <dbReference type="WBParaSite" id="nRc.2.0.1.t44707-RA"/>
    </source>
</evidence>
<dbReference type="WBParaSite" id="nRc.2.0.1.t44707-RA">
    <property type="protein sequence ID" value="nRc.2.0.1.t44707-RA"/>
    <property type="gene ID" value="nRc.2.0.1.g44707"/>
</dbReference>
<organism evidence="1 2">
    <name type="scientific">Romanomermis culicivorax</name>
    <name type="common">Nematode worm</name>
    <dbReference type="NCBI Taxonomy" id="13658"/>
    <lineage>
        <taxon>Eukaryota</taxon>
        <taxon>Metazoa</taxon>
        <taxon>Ecdysozoa</taxon>
        <taxon>Nematoda</taxon>
        <taxon>Enoplea</taxon>
        <taxon>Dorylaimia</taxon>
        <taxon>Mermithida</taxon>
        <taxon>Mermithoidea</taxon>
        <taxon>Mermithidae</taxon>
        <taxon>Romanomermis</taxon>
    </lineage>
</organism>
<evidence type="ECO:0000313" key="1">
    <source>
        <dbReference type="Proteomes" id="UP000887565"/>
    </source>
</evidence>
<proteinExistence type="predicted"/>